<evidence type="ECO:0000256" key="10">
    <source>
        <dbReference type="SAM" id="MobiDB-lite"/>
    </source>
</evidence>
<dbReference type="Pfam" id="PF00041">
    <property type="entry name" value="fn3"/>
    <property type="match status" value="1"/>
</dbReference>
<evidence type="ECO:0000256" key="11">
    <source>
        <dbReference type="SAM" id="Phobius"/>
    </source>
</evidence>
<keyword evidence="3 11" id="KW-0812">Transmembrane</keyword>
<dbReference type="SUPFAM" id="SSF49265">
    <property type="entry name" value="Fibronectin type III"/>
    <property type="match status" value="3"/>
</dbReference>
<keyword evidence="8" id="KW-0675">Receptor</keyword>
<keyword evidence="6 11" id="KW-1133">Transmembrane helix</keyword>
<keyword evidence="15" id="KW-1185">Reference proteome</keyword>
<dbReference type="PANTHER" id="PTHR48423">
    <property type="entry name" value="INTERLEUKIN-27 RECEPTOR SUBUNIT ALPHA"/>
    <property type="match status" value="1"/>
</dbReference>
<feature type="region of interest" description="Disordered" evidence="10">
    <location>
        <begin position="792"/>
        <end position="813"/>
    </location>
</feature>
<feature type="compositionally biased region" description="Low complexity" evidence="10">
    <location>
        <begin position="792"/>
        <end position="801"/>
    </location>
</feature>
<proteinExistence type="inferred from homology"/>
<evidence type="ECO:0000313" key="14">
    <source>
        <dbReference type="Ensembl" id="ENSSTUP00000029619.1"/>
    </source>
</evidence>
<feature type="region of interest" description="Disordered" evidence="10">
    <location>
        <begin position="827"/>
        <end position="852"/>
    </location>
</feature>
<evidence type="ECO:0000256" key="6">
    <source>
        <dbReference type="ARBA" id="ARBA00022989"/>
    </source>
</evidence>
<keyword evidence="4 12" id="KW-0732">Signal</keyword>
<dbReference type="InParanoid" id="A0A673Y596"/>
<keyword evidence="9" id="KW-0325">Glycoprotein</keyword>
<evidence type="ECO:0000256" key="9">
    <source>
        <dbReference type="ARBA" id="ARBA00023180"/>
    </source>
</evidence>
<name>A0A673Y596_SALTR</name>
<dbReference type="SMART" id="SM00060">
    <property type="entry name" value="FN3"/>
    <property type="match status" value="3"/>
</dbReference>
<evidence type="ECO:0000256" key="12">
    <source>
        <dbReference type="SAM" id="SignalP"/>
    </source>
</evidence>
<dbReference type="InterPro" id="IPR052672">
    <property type="entry name" value="Type1_Cytokine_Rcpt_Type2"/>
</dbReference>
<dbReference type="GeneTree" id="ENSGT00940000155603"/>
<keyword evidence="7 11" id="KW-0472">Membrane</keyword>
<evidence type="ECO:0000256" key="4">
    <source>
        <dbReference type="ARBA" id="ARBA00022729"/>
    </source>
</evidence>
<keyword evidence="5" id="KW-0677">Repeat</keyword>
<dbReference type="Proteomes" id="UP000472277">
    <property type="component" value="Chromosome 23"/>
</dbReference>
<dbReference type="PANTHER" id="PTHR48423:SF1">
    <property type="entry name" value="INTERLEUKIN-27 RECEPTOR SUBUNIT ALPHA"/>
    <property type="match status" value="1"/>
</dbReference>
<feature type="transmembrane region" description="Helical" evidence="11">
    <location>
        <begin position="642"/>
        <end position="666"/>
    </location>
</feature>
<dbReference type="AlphaFoldDB" id="A0A673Y596"/>
<dbReference type="InterPro" id="IPR003961">
    <property type="entry name" value="FN3_dom"/>
</dbReference>
<dbReference type="Gene3D" id="2.60.40.10">
    <property type="entry name" value="Immunoglobulins"/>
    <property type="match status" value="5"/>
</dbReference>
<evidence type="ECO:0000313" key="15">
    <source>
        <dbReference type="Proteomes" id="UP000472277"/>
    </source>
</evidence>
<dbReference type="OMA" id="CAIQWKK"/>
<feature type="signal peptide" evidence="12">
    <location>
        <begin position="1"/>
        <end position="30"/>
    </location>
</feature>
<accession>A0A673Y596</accession>
<sequence length="875" mass="97967">MPFLSAKGLRRMATLLVLSIILLLPAISEGQYGHRCEVIPKDPYIEFGSNIKIKFKKTCNQTISDSHGKIYWTINNKSIDESLYETNTSFAAVTIYNLSLPKAIVQCHSHLTQQVLGGTIIQTYCTYLLTLLVCVTFNTSTLLSWHLGDGFYERINHVLSFFSTGKPRNISCVTYISQQDFTCHWEHKIKPTSKITYTVYRKWERGQDVWESDHCSSGSMSCTFNKRLPMLAKLNYITVRAESTVWETISDTLELDPWDTVKIDPPKNVRVVPLPAHLRVEWERPGGTEFLDQVIHCQVKYAKHVMDTSMNTVAMTASVTSVEVEPCTNHTVSVHCALDKAPWSEWSRQVTVLSSLNVSTVQLDLWRKMAAPDNTGTRTVHLMWKSISPACKAIDGYRLTYMADEKHIPDRHLDTVVDKASITVDQRAYRVTLAAYRGDTTFSEQSIYVPAVGQSLPQVRGAQASAHNGDIQVSWAVPPLYPVHGYIIDWTTDGDTYTWLQSQDTHITLTGLQPFKLYNITVTPLYDDKTGLEKVIQICSTRRAPGNISSTDVHVKDKSAQVNWTAVPQSQCSGVVDNYTVFYKTETQPELNVTVNSWKRGVTLEPLQPDTRYSVHVMASAVTGATNSSVIHFTTSRYGRTFIIMSCVFGGFGVIIVLVTGLFCVIQWKRFKGKMVPNPGLSSLEFWSSQDCHKIQPFNNPSELETFCEMIYPCEVNTITDDIMGSTSTEDEDIQDMAKETVCDQTERLSSGFDSRTFCDSQPREESSNLGLAPTCLPLLAQQDGEINLLESTTSEDSSSEPADLQASESCPVNPYRLQTPGECPVRLGGGEATSGATEESRSLLDTQQHSRTVPLTSYVTLDMFEHRGKESKRT</sequence>
<comment type="subcellular location">
    <subcellularLocation>
        <location evidence="1">Membrane</location>
        <topology evidence="1">Single-pass type I membrane protein</topology>
    </subcellularLocation>
</comment>
<organism evidence="14 15">
    <name type="scientific">Salmo trutta</name>
    <name type="common">Brown trout</name>
    <dbReference type="NCBI Taxonomy" id="8032"/>
    <lineage>
        <taxon>Eukaryota</taxon>
        <taxon>Metazoa</taxon>
        <taxon>Chordata</taxon>
        <taxon>Craniata</taxon>
        <taxon>Vertebrata</taxon>
        <taxon>Euteleostomi</taxon>
        <taxon>Actinopterygii</taxon>
        <taxon>Neopterygii</taxon>
        <taxon>Teleostei</taxon>
        <taxon>Protacanthopterygii</taxon>
        <taxon>Salmoniformes</taxon>
        <taxon>Salmonidae</taxon>
        <taxon>Salmoninae</taxon>
        <taxon>Salmo</taxon>
    </lineage>
</organism>
<evidence type="ECO:0000256" key="2">
    <source>
        <dbReference type="ARBA" id="ARBA00008921"/>
    </source>
</evidence>
<dbReference type="GO" id="GO:0005886">
    <property type="term" value="C:plasma membrane"/>
    <property type="evidence" value="ECO:0007669"/>
    <property type="project" value="UniProtKB-ARBA"/>
</dbReference>
<feature type="chain" id="PRO_5025352247" evidence="12">
    <location>
        <begin position="31"/>
        <end position="875"/>
    </location>
</feature>
<dbReference type="InterPro" id="IPR013783">
    <property type="entry name" value="Ig-like_fold"/>
</dbReference>
<reference evidence="14" key="1">
    <citation type="submission" date="2025-08" db="UniProtKB">
        <authorList>
            <consortium name="Ensembl"/>
        </authorList>
    </citation>
    <scope>IDENTIFICATION</scope>
</reference>
<dbReference type="PROSITE" id="PS50853">
    <property type="entry name" value="FN3"/>
    <property type="match status" value="1"/>
</dbReference>
<protein>
    <submittedName>
        <fullName evidence="14">Interleukin-31 receptor subunit alpha-like</fullName>
    </submittedName>
</protein>
<reference evidence="14" key="2">
    <citation type="submission" date="2025-09" db="UniProtKB">
        <authorList>
            <consortium name="Ensembl"/>
        </authorList>
    </citation>
    <scope>IDENTIFICATION</scope>
</reference>
<evidence type="ECO:0000256" key="8">
    <source>
        <dbReference type="ARBA" id="ARBA00023170"/>
    </source>
</evidence>
<feature type="domain" description="Fibronectin type-III" evidence="13">
    <location>
        <begin position="544"/>
        <end position="638"/>
    </location>
</feature>
<dbReference type="InterPro" id="IPR036116">
    <property type="entry name" value="FN3_sf"/>
</dbReference>
<evidence type="ECO:0000256" key="7">
    <source>
        <dbReference type="ARBA" id="ARBA00023136"/>
    </source>
</evidence>
<evidence type="ECO:0000256" key="5">
    <source>
        <dbReference type="ARBA" id="ARBA00022737"/>
    </source>
</evidence>
<evidence type="ECO:0000256" key="1">
    <source>
        <dbReference type="ARBA" id="ARBA00004479"/>
    </source>
</evidence>
<gene>
    <name evidence="14" type="primary">LOC115160084</name>
</gene>
<evidence type="ECO:0000259" key="13">
    <source>
        <dbReference type="PROSITE" id="PS50853"/>
    </source>
</evidence>
<comment type="similarity">
    <text evidence="2">Belongs to the type I cytokine receptor family. Type 2 subfamily.</text>
</comment>
<dbReference type="Ensembl" id="ENSSTUT00000030996.1">
    <property type="protein sequence ID" value="ENSSTUP00000029619.1"/>
    <property type="gene ID" value="ENSSTUG00000012782.1"/>
</dbReference>
<evidence type="ECO:0000256" key="3">
    <source>
        <dbReference type="ARBA" id="ARBA00022692"/>
    </source>
</evidence>
<dbReference type="CDD" id="cd00063">
    <property type="entry name" value="FN3"/>
    <property type="match status" value="2"/>
</dbReference>